<reference evidence="2 3" key="1">
    <citation type="submission" date="2010-12" db="EMBL/GenBank/DDBJ databases">
        <title>Complete sequence of Ethanoligenens harbinense YUAN-3.</title>
        <authorList>
            <person name="Lucas S."/>
            <person name="Copeland A."/>
            <person name="Lapidus A."/>
            <person name="Cheng J.-F."/>
            <person name="Bruce D."/>
            <person name="Goodwin L."/>
            <person name="Pitluck S."/>
            <person name="Chertkov O."/>
            <person name="Misra M."/>
            <person name="Detter J.C."/>
            <person name="Han C."/>
            <person name="Tapia R."/>
            <person name="Land M."/>
            <person name="Hauser L."/>
            <person name="Jeffries C."/>
            <person name="Kyrpides N."/>
            <person name="Ivanova N."/>
            <person name="Mikhailova N."/>
            <person name="Wang A."/>
            <person name="Mouttaki H."/>
            <person name="He Z."/>
            <person name="Zhou J."/>
            <person name="Hemme C.L."/>
            <person name="Woyke T."/>
        </authorList>
    </citation>
    <scope>NUCLEOTIDE SEQUENCE [LARGE SCALE GENOMIC DNA]</scope>
    <source>
        <strain evidence="3">DSM 18485 / JCM 12961 / CGMCC 1.5033 / YUAN-3</strain>
    </source>
</reference>
<evidence type="ECO:0008006" key="4">
    <source>
        <dbReference type="Google" id="ProtNLM"/>
    </source>
</evidence>
<keyword evidence="1" id="KW-1133">Transmembrane helix</keyword>
<keyword evidence="1" id="KW-0812">Transmembrane</keyword>
<feature type="transmembrane region" description="Helical" evidence="1">
    <location>
        <begin position="16"/>
        <end position="38"/>
    </location>
</feature>
<dbReference type="AlphaFoldDB" id="E6U6Y5"/>
<dbReference type="InterPro" id="IPR002798">
    <property type="entry name" value="SpoIIM-like"/>
</dbReference>
<protein>
    <recommendedName>
        <fullName evidence="4">Stage II sporulation protein M</fullName>
    </recommendedName>
</protein>
<feature type="transmembrane region" description="Helical" evidence="1">
    <location>
        <begin position="180"/>
        <end position="205"/>
    </location>
</feature>
<proteinExistence type="predicted"/>
<organism evidence="2 3">
    <name type="scientific">Ethanoligenens harbinense (strain DSM 18485 / JCM 12961 / CGMCC 1.5033 / YUAN-3)</name>
    <dbReference type="NCBI Taxonomy" id="663278"/>
    <lineage>
        <taxon>Bacteria</taxon>
        <taxon>Bacillati</taxon>
        <taxon>Bacillota</taxon>
        <taxon>Clostridia</taxon>
        <taxon>Eubacteriales</taxon>
        <taxon>Oscillospiraceae</taxon>
        <taxon>Ethanoligenens</taxon>
    </lineage>
</organism>
<name>E6U6Y5_ETHHY</name>
<accession>E6U6Y5</accession>
<sequence>MGHSARVPASKGSSKLFLPYLGLAVLILAGVMVGALLAPGKTPGETSGLQLLSQELLSKAAASQGFLDLFCSSFFSTAVLLCAAFLFGLWAVGVVGVVLVALFKGAGIGLSMGYIYIHYGVSGFMICALFILPWALVTSFAIVVACREGLSFSVCIARAISPAESTHLWQLFRLYAMRFVVCFGLAALAALIEAGSTIAFSALFLS</sequence>
<dbReference type="HOGENOM" id="CLU_1330267_0_0_9"/>
<evidence type="ECO:0000313" key="3">
    <source>
        <dbReference type="Proteomes" id="UP000001551"/>
    </source>
</evidence>
<evidence type="ECO:0000256" key="1">
    <source>
        <dbReference type="SAM" id="Phobius"/>
    </source>
</evidence>
<keyword evidence="3" id="KW-1185">Reference proteome</keyword>
<feature type="transmembrane region" description="Helical" evidence="1">
    <location>
        <begin position="74"/>
        <end position="103"/>
    </location>
</feature>
<keyword evidence="1" id="KW-0472">Membrane</keyword>
<dbReference type="Proteomes" id="UP000001551">
    <property type="component" value="Chromosome"/>
</dbReference>
<evidence type="ECO:0000313" key="2">
    <source>
        <dbReference type="EMBL" id="ADU26952.1"/>
    </source>
</evidence>
<feature type="transmembrane region" description="Helical" evidence="1">
    <location>
        <begin position="115"/>
        <end position="134"/>
    </location>
</feature>
<dbReference type="EMBL" id="CP002400">
    <property type="protein sequence ID" value="ADU26952.1"/>
    <property type="molecule type" value="Genomic_DNA"/>
</dbReference>
<gene>
    <name evidence="2" type="ordered locus">Ethha_1415</name>
</gene>
<dbReference type="Pfam" id="PF01944">
    <property type="entry name" value="SpoIIM"/>
    <property type="match status" value="1"/>
</dbReference>
<dbReference type="KEGG" id="eha:Ethha_1415"/>
<dbReference type="STRING" id="663278.Ethha_1415"/>